<evidence type="ECO:0000256" key="4">
    <source>
        <dbReference type="ARBA" id="ARBA00022692"/>
    </source>
</evidence>
<evidence type="ECO:0000313" key="12">
    <source>
        <dbReference type="EMBL" id="KAK9881861.1"/>
    </source>
</evidence>
<feature type="transmembrane region" description="Helical" evidence="10">
    <location>
        <begin position="657"/>
        <end position="675"/>
    </location>
</feature>
<feature type="transmembrane region" description="Helical" evidence="10">
    <location>
        <begin position="334"/>
        <end position="355"/>
    </location>
</feature>
<feature type="transmembrane region" description="Helical" evidence="10">
    <location>
        <begin position="144"/>
        <end position="166"/>
    </location>
</feature>
<dbReference type="GO" id="GO:0015386">
    <property type="term" value="F:potassium:proton antiporter activity"/>
    <property type="evidence" value="ECO:0007669"/>
    <property type="project" value="TreeGrafter"/>
</dbReference>
<evidence type="ECO:0000256" key="6">
    <source>
        <dbReference type="ARBA" id="ARBA00023053"/>
    </source>
</evidence>
<evidence type="ECO:0000256" key="1">
    <source>
        <dbReference type="ARBA" id="ARBA00004651"/>
    </source>
</evidence>
<dbReference type="CDD" id="cd00038">
    <property type="entry name" value="CAP_ED"/>
    <property type="match status" value="1"/>
</dbReference>
<feature type="transmembrane region" description="Helical" evidence="10">
    <location>
        <begin position="209"/>
        <end position="230"/>
    </location>
</feature>
<feature type="transmembrane region" description="Helical" evidence="10">
    <location>
        <begin position="400"/>
        <end position="420"/>
    </location>
</feature>
<dbReference type="GO" id="GO:0005886">
    <property type="term" value="C:plasma membrane"/>
    <property type="evidence" value="ECO:0007669"/>
    <property type="project" value="UniProtKB-SubCell"/>
</dbReference>
<reference evidence="12 13" key="1">
    <citation type="submission" date="2023-03" db="EMBL/GenBank/DDBJ databases">
        <title>Genome insight into feeding habits of ladybird beetles.</title>
        <authorList>
            <person name="Li H.-S."/>
            <person name="Huang Y.-H."/>
            <person name="Pang H."/>
        </authorList>
    </citation>
    <scope>NUCLEOTIDE SEQUENCE [LARGE SCALE GENOMIC DNA]</scope>
    <source>
        <strain evidence="12">SYSU_2023b</strain>
        <tissue evidence="12">Whole body</tissue>
    </source>
</reference>
<dbReference type="InterPro" id="IPR000595">
    <property type="entry name" value="cNMP-bd_dom"/>
</dbReference>
<dbReference type="SUPFAM" id="SSF51206">
    <property type="entry name" value="cAMP-binding domain-like"/>
    <property type="match status" value="1"/>
</dbReference>
<feature type="domain" description="Cyclic nucleotide-binding" evidence="11">
    <location>
        <begin position="929"/>
        <end position="1052"/>
    </location>
</feature>
<organism evidence="12 13">
    <name type="scientific">Henosepilachna vigintioctopunctata</name>
    <dbReference type="NCBI Taxonomy" id="420089"/>
    <lineage>
        <taxon>Eukaryota</taxon>
        <taxon>Metazoa</taxon>
        <taxon>Ecdysozoa</taxon>
        <taxon>Arthropoda</taxon>
        <taxon>Hexapoda</taxon>
        <taxon>Insecta</taxon>
        <taxon>Pterygota</taxon>
        <taxon>Neoptera</taxon>
        <taxon>Endopterygota</taxon>
        <taxon>Coleoptera</taxon>
        <taxon>Polyphaga</taxon>
        <taxon>Cucujiformia</taxon>
        <taxon>Coccinelloidea</taxon>
        <taxon>Coccinellidae</taxon>
        <taxon>Epilachninae</taxon>
        <taxon>Epilachnini</taxon>
        <taxon>Henosepilachna</taxon>
    </lineage>
</organism>
<keyword evidence="3" id="KW-1003">Cell membrane</keyword>
<dbReference type="Pfam" id="PF00999">
    <property type="entry name" value="Na_H_Exchanger"/>
    <property type="match status" value="1"/>
</dbReference>
<evidence type="ECO:0000256" key="5">
    <source>
        <dbReference type="ARBA" id="ARBA00022989"/>
    </source>
</evidence>
<dbReference type="GO" id="GO:0015385">
    <property type="term" value="F:sodium:proton antiporter activity"/>
    <property type="evidence" value="ECO:0007669"/>
    <property type="project" value="InterPro"/>
</dbReference>
<feature type="transmembrane region" description="Helical" evidence="10">
    <location>
        <begin position="78"/>
        <end position="95"/>
    </location>
</feature>
<evidence type="ECO:0000256" key="8">
    <source>
        <dbReference type="ARBA" id="ARBA00023136"/>
    </source>
</evidence>
<dbReference type="Proteomes" id="UP001431783">
    <property type="component" value="Unassembled WGS sequence"/>
</dbReference>
<keyword evidence="7" id="KW-0406">Ion transport</keyword>
<keyword evidence="5 10" id="KW-1133">Transmembrane helix</keyword>
<keyword evidence="9" id="KW-0739">Sodium transport</keyword>
<evidence type="ECO:0000256" key="3">
    <source>
        <dbReference type="ARBA" id="ARBA00022475"/>
    </source>
</evidence>
<comment type="caution">
    <text evidence="12">The sequence shown here is derived from an EMBL/GenBank/DDBJ whole genome shotgun (WGS) entry which is preliminary data.</text>
</comment>
<feature type="transmembrane region" description="Helical" evidence="10">
    <location>
        <begin position="115"/>
        <end position="132"/>
    </location>
</feature>
<name>A0AAW1UDX9_9CUCU</name>
<accession>A0AAW1UDX9</accession>
<evidence type="ECO:0000313" key="13">
    <source>
        <dbReference type="Proteomes" id="UP001431783"/>
    </source>
</evidence>
<proteinExistence type="predicted"/>
<protein>
    <recommendedName>
        <fullName evidence="11">Cyclic nucleotide-binding domain-containing protein</fullName>
    </recommendedName>
</protein>
<evidence type="ECO:0000256" key="10">
    <source>
        <dbReference type="SAM" id="Phobius"/>
    </source>
</evidence>
<evidence type="ECO:0000256" key="2">
    <source>
        <dbReference type="ARBA" id="ARBA00022448"/>
    </source>
</evidence>
<dbReference type="GO" id="GO:0098719">
    <property type="term" value="P:sodium ion import across plasma membrane"/>
    <property type="evidence" value="ECO:0007669"/>
    <property type="project" value="TreeGrafter"/>
</dbReference>
<keyword evidence="4 10" id="KW-0812">Transmembrane</keyword>
<dbReference type="PANTHER" id="PTHR10110">
    <property type="entry name" value="SODIUM/HYDROGEN EXCHANGER"/>
    <property type="match status" value="1"/>
</dbReference>
<dbReference type="Gene3D" id="2.60.120.10">
    <property type="entry name" value="Jelly Rolls"/>
    <property type="match status" value="1"/>
</dbReference>
<comment type="subcellular location">
    <subcellularLocation>
        <location evidence="1">Cell membrane</location>
        <topology evidence="1">Multi-pass membrane protein</topology>
    </subcellularLocation>
</comment>
<dbReference type="Gene3D" id="1.20.120.350">
    <property type="entry name" value="Voltage-gated potassium channels. Chain C"/>
    <property type="match status" value="1"/>
</dbReference>
<dbReference type="PANTHER" id="PTHR10110:SF86">
    <property type="entry name" value="SODIUM_HYDROGEN EXCHANGER 7"/>
    <property type="match status" value="1"/>
</dbReference>
<dbReference type="InterPro" id="IPR014710">
    <property type="entry name" value="RmlC-like_jellyroll"/>
</dbReference>
<keyword evidence="6" id="KW-0915">Sodium</keyword>
<feature type="transmembrane region" description="Helical" evidence="10">
    <location>
        <begin position="432"/>
        <end position="450"/>
    </location>
</feature>
<dbReference type="InterPro" id="IPR018490">
    <property type="entry name" value="cNMP-bd_dom_sf"/>
</dbReference>
<keyword evidence="8 10" id="KW-0472">Membrane</keyword>
<dbReference type="EMBL" id="JARQZJ010000071">
    <property type="protein sequence ID" value="KAK9881861.1"/>
    <property type="molecule type" value="Genomic_DNA"/>
</dbReference>
<evidence type="ECO:0000256" key="9">
    <source>
        <dbReference type="ARBA" id="ARBA00023201"/>
    </source>
</evidence>
<feature type="transmembrane region" description="Helical" evidence="10">
    <location>
        <begin position="695"/>
        <end position="716"/>
    </location>
</feature>
<feature type="transmembrane region" description="Helical" evidence="10">
    <location>
        <begin position="242"/>
        <end position="267"/>
    </location>
</feature>
<dbReference type="GO" id="GO:0051453">
    <property type="term" value="P:regulation of intracellular pH"/>
    <property type="evidence" value="ECO:0007669"/>
    <property type="project" value="TreeGrafter"/>
</dbReference>
<sequence>MSLISHFSVYSSNMGTELIVSVFLLTILSNAFGQQEQEDEIDERSSTTGTATLLLFIYGTVLAGVVIKYIIELVQAPFPFQLFLLVIGALIGFLGNKLEVFTQEFMAAVPGKNEYLLMIALPLLIFKQCLCMEVRSFIRCITPVFIISIPCTIINGFIVGFIMRLVENSVEWPPDLGIMYGFTCVAIYPQETLKYIRDLGMKGKHLSDILDGEVIFGTVVCIVMIVSAVNHADGQLQSPQEYSVFIFHYIIGGFALGCIAGYFITLLMRLFYDDAINIMIVSVSAPFMIYYIGIYIFEVCGVLSLTVVGIWMSFQRPELVPEIETSLVYFWELLSLIMNSVVFAFAGILFGMEVLHQADISDVVKTVIAYMVVYFSRVGTFIIFSLMISRLEYGISMRHMITAAWGGARGAITLCLVMISYHYENRVNSFRYAIFGHVTGIVFLSLLINVPTVPCLLNCLGLSSWSLARQNNMNSCVRHIMTKRDRVIALLKMDRFLADANWSVVNSSTVMRNPYKSIRNGDTNYSGETVRDSFCPDCHKEVSSQPTQKEIEEMRREARMRVLKAKKISYTKQYENGMLSKEAFATLTLAVEIAQNNEDNYLKIEHFLKHFNKKIFVQRVKTRLLKLFNSKVSSRNIVKPLRKHRRRILHKIVSHPAYFIFNYIVIVCNIVECFFELNLSNYEQQYVYMNVAKGLNWIFFLYFFGDILLKVLGHTWTNEEIIHMRDPWMIFDVILLMDMIADIIIDILDIYKVFLKYESLGNKSTIFIKILRIVRLFRLITFGRIIHSLVIRFCDMRIDAKMSSVYDIGKGFVKGEEEVLNMLDQMIPNKEIRQEMRQRMESDKLAVTKELGLIQKEKPWIAITVKTKQAIRTILNNMEIALEDLRASGWIDHMEYKKLIESVNEKKKYARRMKIINSSPPKVIFQEVIWMGDETQIIDFLFKGVHTKIYEPGEAICVEGEKPPGIFIIITGLFKSTYIPNEPALEDLRSNGILPVVDYITSDKFHRTIEEYIVSGNCIGELSFLTGRPYNACVVADTPSQVYILPSDLLEKASQMSPDVARGFEARMWKYISLKLAVSILLTTPAYISSNQEKLRYALERCFVPNLRNIKVFMNNVMIEDIVLIEGVVTDCNTKDIYIAPCYIPRTVQKLSLAQSGSDTMINLRTKLLIIPTKDVEPEDIMEAEEEIAEFYQNVDINTEYYRDKISRAYKRKRRGKASYTTNTSRKLNISDTMSYSRTTVFSFKSRNNLMDLDVSDYKKKYFAPDVSHDTTSFLSTIPKHHLSAPHSRLLDDEVDLETEKVSTIDYKQGTESTQSVMVNIHPFSVIDDKFLGLQNIEKKQDPKSE</sequence>
<dbReference type="InterPro" id="IPR006153">
    <property type="entry name" value="Cation/H_exchanger_TM"/>
</dbReference>
<dbReference type="InterPro" id="IPR018422">
    <property type="entry name" value="Cation/H_exchanger_CPA1"/>
</dbReference>
<evidence type="ECO:0000259" key="11">
    <source>
        <dbReference type="PROSITE" id="PS50042"/>
    </source>
</evidence>
<evidence type="ECO:0000256" key="7">
    <source>
        <dbReference type="ARBA" id="ARBA00023065"/>
    </source>
</evidence>
<feature type="transmembrane region" description="Helical" evidence="10">
    <location>
        <begin position="728"/>
        <end position="755"/>
    </location>
</feature>
<feature type="transmembrane region" description="Helical" evidence="10">
    <location>
        <begin position="288"/>
        <end position="314"/>
    </location>
</feature>
<dbReference type="InterPro" id="IPR027359">
    <property type="entry name" value="Volt_channel_dom_sf"/>
</dbReference>
<gene>
    <name evidence="12" type="ORF">WA026_018061</name>
</gene>
<dbReference type="Pfam" id="PF00027">
    <property type="entry name" value="cNMP_binding"/>
    <property type="match status" value="1"/>
</dbReference>
<keyword evidence="2" id="KW-0813">Transport</keyword>
<keyword evidence="13" id="KW-1185">Reference proteome</keyword>
<feature type="transmembrane region" description="Helical" evidence="10">
    <location>
        <begin position="367"/>
        <end position="388"/>
    </location>
</feature>
<dbReference type="PROSITE" id="PS50042">
    <property type="entry name" value="CNMP_BINDING_3"/>
    <property type="match status" value="1"/>
</dbReference>
<feature type="transmembrane region" description="Helical" evidence="10">
    <location>
        <begin position="49"/>
        <end position="71"/>
    </location>
</feature>